<evidence type="ECO:0000313" key="3">
    <source>
        <dbReference type="Proteomes" id="UP001198163"/>
    </source>
</evidence>
<dbReference type="AlphaFoldDB" id="A0AAE3EIM0"/>
<proteinExistence type="predicted"/>
<name>A0AAE3EIM0_9SPIR</name>
<evidence type="ECO:0000256" key="1">
    <source>
        <dbReference type="SAM" id="MobiDB-lite"/>
    </source>
</evidence>
<dbReference type="InterPro" id="IPR036812">
    <property type="entry name" value="NAD(P)_OxRdtase_dom_sf"/>
</dbReference>
<dbReference type="InterPro" id="IPR053135">
    <property type="entry name" value="AKR2_Oxidoreductase"/>
</dbReference>
<comment type="caution">
    <text evidence="2">The sequence shown here is derived from an EMBL/GenBank/DDBJ whole genome shotgun (WGS) entry which is preliminary data.</text>
</comment>
<organism evidence="2 3">
    <name type="scientific">Teretinema zuelzerae</name>
    <dbReference type="NCBI Taxonomy" id="156"/>
    <lineage>
        <taxon>Bacteria</taxon>
        <taxon>Pseudomonadati</taxon>
        <taxon>Spirochaetota</taxon>
        <taxon>Spirochaetia</taxon>
        <taxon>Spirochaetales</taxon>
        <taxon>Treponemataceae</taxon>
        <taxon>Teretinema</taxon>
    </lineage>
</organism>
<feature type="region of interest" description="Disordered" evidence="1">
    <location>
        <begin position="1"/>
        <end position="27"/>
    </location>
</feature>
<accession>A0AAE3EIM0</accession>
<dbReference type="SUPFAM" id="SSF51430">
    <property type="entry name" value="NAD(P)-linked oxidoreductase"/>
    <property type="match status" value="1"/>
</dbReference>
<reference evidence="2" key="1">
    <citation type="submission" date="2021-08" db="EMBL/GenBank/DDBJ databases">
        <title>Comparative analyses of Brucepasteria parasyntrophica and Teretinema zuelzerae.</title>
        <authorList>
            <person name="Song Y."/>
            <person name="Brune A."/>
        </authorList>
    </citation>
    <scope>NUCLEOTIDE SEQUENCE</scope>
    <source>
        <strain evidence="2">DSM 1903</strain>
    </source>
</reference>
<evidence type="ECO:0000313" key="2">
    <source>
        <dbReference type="EMBL" id="MCD1655367.1"/>
    </source>
</evidence>
<keyword evidence="3" id="KW-1185">Reference proteome</keyword>
<dbReference type="PANTHER" id="PTHR43312">
    <property type="entry name" value="D-THREO-ALDOSE 1-DEHYDROGENASE"/>
    <property type="match status" value="1"/>
</dbReference>
<dbReference type="EMBL" id="JAINWA010000003">
    <property type="protein sequence ID" value="MCD1655367.1"/>
    <property type="molecule type" value="Genomic_DNA"/>
</dbReference>
<dbReference type="Gene3D" id="3.20.20.100">
    <property type="entry name" value="NADP-dependent oxidoreductase domain"/>
    <property type="match status" value="1"/>
</dbReference>
<dbReference type="Proteomes" id="UP001198163">
    <property type="component" value="Unassembled WGS sequence"/>
</dbReference>
<dbReference type="PANTHER" id="PTHR43312:SF1">
    <property type="entry name" value="NADP-DEPENDENT OXIDOREDUCTASE DOMAIN-CONTAINING PROTEIN"/>
    <property type="match status" value="1"/>
</dbReference>
<dbReference type="RefSeq" id="WP_230756423.1">
    <property type="nucleotide sequence ID" value="NZ_JAINWA010000003.1"/>
</dbReference>
<feature type="compositionally biased region" description="Low complexity" evidence="1">
    <location>
        <begin position="1"/>
        <end position="17"/>
    </location>
</feature>
<sequence length="272" mass="29499">MSASAKPAANPLAPKAKTAPEDETPAVMKQAAEAGINAYYAGESVSRIQELKALEAQAGFASAPWRIIAAPEGTSGEKLKQLLEEVRSDARTYIEVRIGNPRAALALQGNAFLTAARALLNDGKLAGIGFSAPFQTETLRTALESFADWDFCTLELNYLAEGPDSLLAEMASRGMAIFARDPLASGKLAQVPPEVHEIFRNATVPRRHDEWALRSLWERQEITAILIEPENSFLFGVRTILAETGRPNSLPSAELAVIRNAAAEFRRILKKS</sequence>
<gene>
    <name evidence="2" type="ORF">K7J14_11745</name>
</gene>
<protein>
    <submittedName>
        <fullName evidence="2">Uncharacterized protein</fullName>
    </submittedName>
</protein>